<dbReference type="SUPFAM" id="SSF56784">
    <property type="entry name" value="HAD-like"/>
    <property type="match status" value="1"/>
</dbReference>
<dbReference type="InterPro" id="IPR010021">
    <property type="entry name" value="PGPP1/Gep4"/>
</dbReference>
<dbReference type="NCBIfam" id="TIGR01662">
    <property type="entry name" value="HAD-SF-IIIA"/>
    <property type="match status" value="1"/>
</dbReference>
<gene>
    <name evidence="1" type="ORF">SAMN02745221_00730</name>
</gene>
<sequence length="169" mass="19287">MFKKLYPKLYVASLRDIPLEQFKEMGKKAFIFDLDNTITAWNSNEIAEDIVEWFMAIKEQGFKICLVSNNGEQRVLGVARSLDIPYVCRAGKPRRGAFYKALSVLQVSPEEAVVVGDQIFTDILGGNRAGIDTVLVMPIARREFIGTKISRFFEYFIIRRLKKDLLKGT</sequence>
<dbReference type="Pfam" id="PF13242">
    <property type="entry name" value="Hydrolase_like"/>
    <property type="match status" value="1"/>
</dbReference>
<reference evidence="2" key="1">
    <citation type="submission" date="2016-11" db="EMBL/GenBank/DDBJ databases">
        <authorList>
            <person name="Varghese N."/>
            <person name="Submissions S."/>
        </authorList>
    </citation>
    <scope>NUCLEOTIDE SEQUENCE [LARGE SCALE GENOMIC DNA]</scope>
    <source>
        <strain evidence="2">DSM 11003</strain>
    </source>
</reference>
<protein>
    <recommendedName>
        <fullName evidence="3">YqeG family HAD IIIA-type phosphatase</fullName>
    </recommendedName>
</protein>
<evidence type="ECO:0000313" key="1">
    <source>
        <dbReference type="EMBL" id="SHG67032.1"/>
    </source>
</evidence>
<dbReference type="InterPro" id="IPR036412">
    <property type="entry name" value="HAD-like_sf"/>
</dbReference>
<proteinExistence type="predicted"/>
<evidence type="ECO:0008006" key="3">
    <source>
        <dbReference type="Google" id="ProtNLM"/>
    </source>
</evidence>
<name>A0A1M5LPG2_9FIRM</name>
<dbReference type="NCBIfam" id="TIGR01668">
    <property type="entry name" value="YqeG_hyp_ppase"/>
    <property type="match status" value="1"/>
</dbReference>
<dbReference type="Proteomes" id="UP000242329">
    <property type="component" value="Unassembled WGS sequence"/>
</dbReference>
<dbReference type="EMBL" id="FQWY01000008">
    <property type="protein sequence ID" value="SHG67032.1"/>
    <property type="molecule type" value="Genomic_DNA"/>
</dbReference>
<keyword evidence="2" id="KW-1185">Reference proteome</keyword>
<organism evidence="1 2">
    <name type="scientific">Thermosyntropha lipolytica DSM 11003</name>
    <dbReference type="NCBI Taxonomy" id="1123382"/>
    <lineage>
        <taxon>Bacteria</taxon>
        <taxon>Bacillati</taxon>
        <taxon>Bacillota</taxon>
        <taxon>Clostridia</taxon>
        <taxon>Eubacteriales</taxon>
        <taxon>Syntrophomonadaceae</taxon>
        <taxon>Thermosyntropha</taxon>
    </lineage>
</organism>
<accession>A0A1M5LPG2</accession>
<dbReference type="PANTHER" id="PTHR19288:SF25">
    <property type="entry name" value="PHOSPHATIDYLGLYCEROPHOSPHATASE GEP4, MITOCHONDRIAL"/>
    <property type="match status" value="1"/>
</dbReference>
<dbReference type="PANTHER" id="PTHR19288">
    <property type="entry name" value="4-NITROPHENYLPHOSPHATASE-RELATED"/>
    <property type="match status" value="1"/>
</dbReference>
<dbReference type="AlphaFoldDB" id="A0A1M5LPG2"/>
<dbReference type="GO" id="GO:0005737">
    <property type="term" value="C:cytoplasm"/>
    <property type="evidence" value="ECO:0007669"/>
    <property type="project" value="TreeGrafter"/>
</dbReference>
<dbReference type="OrthoDB" id="9787572at2"/>
<dbReference type="STRING" id="1123382.SAMN02745221_00730"/>
<evidence type="ECO:0000313" key="2">
    <source>
        <dbReference type="Proteomes" id="UP000242329"/>
    </source>
</evidence>
<dbReference type="InterPro" id="IPR027706">
    <property type="entry name" value="PGP_Pase"/>
</dbReference>
<dbReference type="GO" id="GO:0008962">
    <property type="term" value="F:phosphatidylglycerophosphatase activity"/>
    <property type="evidence" value="ECO:0007669"/>
    <property type="project" value="InterPro"/>
</dbReference>
<dbReference type="RefSeq" id="WP_073090182.1">
    <property type="nucleotide sequence ID" value="NZ_FQWY01000008.1"/>
</dbReference>
<dbReference type="Gene3D" id="3.40.50.1000">
    <property type="entry name" value="HAD superfamily/HAD-like"/>
    <property type="match status" value="1"/>
</dbReference>
<dbReference type="CDD" id="cd16416">
    <property type="entry name" value="HAD_BsYqeG-like"/>
    <property type="match status" value="1"/>
</dbReference>
<dbReference type="Pfam" id="PF09419">
    <property type="entry name" value="PGP_phosphatase"/>
    <property type="match status" value="1"/>
</dbReference>
<dbReference type="InterPro" id="IPR023214">
    <property type="entry name" value="HAD_sf"/>
</dbReference>
<dbReference type="InterPro" id="IPR006549">
    <property type="entry name" value="HAD-SF_hydro_IIIA"/>
</dbReference>